<feature type="region of interest" description="Disordered" evidence="1">
    <location>
        <begin position="1"/>
        <end position="37"/>
    </location>
</feature>
<dbReference type="AlphaFoldDB" id="V9I9J2"/>
<feature type="compositionally biased region" description="Polar residues" evidence="1">
    <location>
        <begin position="89"/>
        <end position="98"/>
    </location>
</feature>
<evidence type="ECO:0000256" key="1">
    <source>
        <dbReference type="SAM" id="MobiDB-lite"/>
    </source>
</evidence>
<dbReference type="EMBL" id="JR037421">
    <property type="protein sequence ID" value="AEY57759.1"/>
    <property type="molecule type" value="mRNA"/>
</dbReference>
<organism evidence="3">
    <name type="scientific">Apis cerana</name>
    <name type="common">Indian honeybee</name>
    <dbReference type="NCBI Taxonomy" id="7461"/>
    <lineage>
        <taxon>Eukaryota</taxon>
        <taxon>Metazoa</taxon>
        <taxon>Ecdysozoa</taxon>
        <taxon>Arthropoda</taxon>
        <taxon>Hexapoda</taxon>
        <taxon>Insecta</taxon>
        <taxon>Pterygota</taxon>
        <taxon>Neoptera</taxon>
        <taxon>Endopterygota</taxon>
        <taxon>Hymenoptera</taxon>
        <taxon>Apocrita</taxon>
        <taxon>Aculeata</taxon>
        <taxon>Apoidea</taxon>
        <taxon>Anthophila</taxon>
        <taxon>Apidae</taxon>
        <taxon>Apis</taxon>
    </lineage>
</organism>
<feature type="region of interest" description="Disordered" evidence="1">
    <location>
        <begin position="89"/>
        <end position="137"/>
    </location>
</feature>
<proteinExistence type="evidence at transcript level"/>
<protein>
    <submittedName>
        <fullName evidence="3">Uncharacterized protein</fullName>
    </submittedName>
</protein>
<accession>V9I9J2</accession>
<evidence type="ECO:0000313" key="3">
    <source>
        <dbReference type="EMBL" id="AEY57760.1"/>
    </source>
</evidence>
<sequence>MPIQEHQGSVECEEAYSPSDTRSFTPPPPPGISKFTQPILDKVSNITIPPNLQEILANVKRQESSKIDPYLPSKPSATFLTTANSSIYQNSEKYSSPPSMKLSVGGSNKSNADKSSLEPVSSSHRESISKEKKVKAL</sequence>
<dbReference type="EMBL" id="JR037422">
    <property type="protein sequence ID" value="AEY57760.1"/>
    <property type="molecule type" value="mRNA"/>
</dbReference>
<reference evidence="3" key="1">
    <citation type="submission" date="2011-11" db="EMBL/GenBank/DDBJ databases">
        <title>Decoding the brain transcriptome of the Eastern honeybee (Apis cerana) based on pyrosequencing.</title>
        <authorList>
            <person name="Sun L."/>
            <person name="Zheng H."/>
            <person name="Wang Y."/>
            <person name="Xie X."/>
            <person name="Zhu Y."/>
            <person name="Gu W."/>
            <person name="Wang S."/>
        </authorList>
    </citation>
    <scope>NUCLEOTIDE SEQUENCE</scope>
    <source>
        <tissue evidence="3">Brain</tissue>
    </source>
</reference>
<evidence type="ECO:0000313" key="2">
    <source>
        <dbReference type="EMBL" id="AEY57759.1"/>
    </source>
</evidence>
<name>V9I9J2_APICE</name>
<gene>
    <name evidence="2" type="ORF">ACCB00387.1</name>
    <name evidence="3" type="ORF">ACCB00387.2</name>
</gene>